<keyword evidence="3" id="KW-1185">Reference proteome</keyword>
<gene>
    <name evidence="2" type="ORF">HZH68_005600</name>
</gene>
<evidence type="ECO:0000313" key="3">
    <source>
        <dbReference type="Proteomes" id="UP000617340"/>
    </source>
</evidence>
<comment type="caution">
    <text evidence="2">The sequence shown here is derived from an EMBL/GenBank/DDBJ whole genome shotgun (WGS) entry which is preliminary data.</text>
</comment>
<feature type="transmembrane region" description="Helical" evidence="1">
    <location>
        <begin position="91"/>
        <end position="113"/>
    </location>
</feature>
<feature type="transmembrane region" description="Helical" evidence="1">
    <location>
        <begin position="125"/>
        <end position="143"/>
    </location>
</feature>
<keyword evidence="1" id="KW-0472">Membrane</keyword>
<keyword evidence="1" id="KW-0812">Transmembrane</keyword>
<dbReference type="EMBL" id="JACSDZ010000004">
    <property type="protein sequence ID" value="KAF7406231.1"/>
    <property type="molecule type" value="Genomic_DNA"/>
</dbReference>
<evidence type="ECO:0000256" key="1">
    <source>
        <dbReference type="SAM" id="Phobius"/>
    </source>
</evidence>
<organism evidence="2 3">
    <name type="scientific">Vespula germanica</name>
    <name type="common">German yellow jacket</name>
    <name type="synonym">Paravespula germanica</name>
    <dbReference type="NCBI Taxonomy" id="30212"/>
    <lineage>
        <taxon>Eukaryota</taxon>
        <taxon>Metazoa</taxon>
        <taxon>Ecdysozoa</taxon>
        <taxon>Arthropoda</taxon>
        <taxon>Hexapoda</taxon>
        <taxon>Insecta</taxon>
        <taxon>Pterygota</taxon>
        <taxon>Neoptera</taxon>
        <taxon>Endopterygota</taxon>
        <taxon>Hymenoptera</taxon>
        <taxon>Apocrita</taxon>
        <taxon>Aculeata</taxon>
        <taxon>Vespoidea</taxon>
        <taxon>Vespidae</taxon>
        <taxon>Vespinae</taxon>
        <taxon>Vespula</taxon>
    </lineage>
</organism>
<dbReference type="PANTHER" id="PTHR38640:SF1">
    <property type="entry name" value="GEO09659P1"/>
    <property type="match status" value="1"/>
</dbReference>
<reference evidence="2" key="1">
    <citation type="journal article" date="2020" name="G3 (Bethesda)">
        <title>High-Quality Assemblies for Three Invasive Social Wasps from the &lt;i&gt;Vespula&lt;/i&gt; Genus.</title>
        <authorList>
            <person name="Harrop T.W.R."/>
            <person name="Guhlin J."/>
            <person name="McLaughlin G.M."/>
            <person name="Permina E."/>
            <person name="Stockwell P."/>
            <person name="Gilligan J."/>
            <person name="Le Lec M.F."/>
            <person name="Gruber M.A.M."/>
            <person name="Quinn O."/>
            <person name="Lovegrove M."/>
            <person name="Duncan E.J."/>
            <person name="Remnant E.J."/>
            <person name="Van Eeckhoven J."/>
            <person name="Graham B."/>
            <person name="Knapp R.A."/>
            <person name="Langford K.W."/>
            <person name="Kronenberg Z."/>
            <person name="Press M.O."/>
            <person name="Eacker S.M."/>
            <person name="Wilson-Rankin E.E."/>
            <person name="Purcell J."/>
            <person name="Lester P.J."/>
            <person name="Dearden P.K."/>
        </authorList>
    </citation>
    <scope>NUCLEOTIDE SEQUENCE</scope>
    <source>
        <strain evidence="2">Linc-1</strain>
    </source>
</reference>
<feature type="transmembrane region" description="Helical" evidence="1">
    <location>
        <begin position="61"/>
        <end position="79"/>
    </location>
</feature>
<dbReference type="PANTHER" id="PTHR38640">
    <property type="entry name" value="GEO09659P1"/>
    <property type="match status" value="1"/>
</dbReference>
<name>A0A834KLI0_VESGE</name>
<feature type="transmembrane region" description="Helical" evidence="1">
    <location>
        <begin position="29"/>
        <end position="49"/>
    </location>
</feature>
<accession>A0A834KLI0</accession>
<sequence>MAGAGNASAGSVFQKLGLRPVTKCSLVKYYMPAFGVASYTALSVNVMNPSLVIRIFPKKDITNYLLFSALAGTGSYFYTREHMEKAQISTRLLYSGTGALLLSFGSVLMWAVLRSIVPPNPTLCTLVGIGSGLLIIKVGSSYMDYIDNQIAKK</sequence>
<dbReference type="Proteomes" id="UP000617340">
    <property type="component" value="Unassembled WGS sequence"/>
</dbReference>
<protein>
    <submittedName>
        <fullName evidence="2">Uncharacterized protein</fullName>
    </submittedName>
</protein>
<proteinExistence type="predicted"/>
<dbReference type="AlphaFoldDB" id="A0A834KLI0"/>
<keyword evidence="1" id="KW-1133">Transmembrane helix</keyword>
<evidence type="ECO:0000313" key="2">
    <source>
        <dbReference type="EMBL" id="KAF7406231.1"/>
    </source>
</evidence>